<evidence type="ECO:0000313" key="2">
    <source>
        <dbReference type="RefSeq" id="XP_058985948.1"/>
    </source>
</evidence>
<organism evidence="1 2">
    <name type="scientific">Musca domestica</name>
    <name type="common">House fly</name>
    <dbReference type="NCBI Taxonomy" id="7370"/>
    <lineage>
        <taxon>Eukaryota</taxon>
        <taxon>Metazoa</taxon>
        <taxon>Ecdysozoa</taxon>
        <taxon>Arthropoda</taxon>
        <taxon>Hexapoda</taxon>
        <taxon>Insecta</taxon>
        <taxon>Pterygota</taxon>
        <taxon>Neoptera</taxon>
        <taxon>Endopterygota</taxon>
        <taxon>Diptera</taxon>
        <taxon>Brachycera</taxon>
        <taxon>Muscomorpha</taxon>
        <taxon>Muscoidea</taxon>
        <taxon>Muscidae</taxon>
        <taxon>Musca</taxon>
    </lineage>
</organism>
<dbReference type="Proteomes" id="UP001652621">
    <property type="component" value="Unplaced"/>
</dbReference>
<dbReference type="GeneID" id="101895924"/>
<gene>
    <name evidence="2" type="primary">LOC101895924</name>
</gene>
<dbReference type="RefSeq" id="XP_058985948.1">
    <property type="nucleotide sequence ID" value="XM_059129965.1"/>
</dbReference>
<accession>A0ABM3VJH9</accession>
<protein>
    <submittedName>
        <fullName evidence="2">Sperm mitochondrial-associated cysteine-rich protein-like isoform X3</fullName>
    </submittedName>
</protein>
<proteinExistence type="predicted"/>
<reference evidence="2" key="1">
    <citation type="submission" date="2025-08" db="UniProtKB">
        <authorList>
            <consortium name="RefSeq"/>
        </authorList>
    </citation>
    <scope>IDENTIFICATION</scope>
    <source>
        <strain evidence="2">Aabys</strain>
        <tissue evidence="2">Whole body</tissue>
    </source>
</reference>
<keyword evidence="1" id="KW-1185">Reference proteome</keyword>
<evidence type="ECO:0000313" key="1">
    <source>
        <dbReference type="Proteomes" id="UP001652621"/>
    </source>
</evidence>
<name>A0ABM3VJH9_MUSDO</name>
<sequence length="172" mass="17967">MCDPCCPPCGPCGPCSPCDPCCAPFEPKSCRSHELRSGIMYTTCDCIKRNGLQDKCPRSQCQGRSACMCLPTPNCCPSAFPLRFANMTMGVKKRRVGGGGNACSQQPMSASCPPPCGPCDPCCGPSNPMGGAPSPVPCSPSPNCCPPLPEAGIPDPRIWNVCNTPPCYPCGF</sequence>